<dbReference type="Gene3D" id="1.20.1560.10">
    <property type="entry name" value="ABC transporter type 1, transmembrane domain"/>
    <property type="match status" value="1"/>
</dbReference>
<feature type="domain" description="ABC transmembrane type-1" evidence="9">
    <location>
        <begin position="1"/>
        <end position="235"/>
    </location>
</feature>
<keyword evidence="3" id="KW-0547">Nucleotide-binding</keyword>
<dbReference type="PANTHER" id="PTHR24221:SF654">
    <property type="entry name" value="ATP-BINDING CASSETTE SUB-FAMILY B MEMBER 6"/>
    <property type="match status" value="1"/>
</dbReference>
<dbReference type="GO" id="GO:0005886">
    <property type="term" value="C:plasma membrane"/>
    <property type="evidence" value="ECO:0007669"/>
    <property type="project" value="UniProtKB-SubCell"/>
</dbReference>
<keyword evidence="4" id="KW-0067">ATP-binding</keyword>
<evidence type="ECO:0000313" key="10">
    <source>
        <dbReference type="EMBL" id="KRN77321.1"/>
    </source>
</evidence>
<dbReference type="InterPro" id="IPR036640">
    <property type="entry name" value="ABC1_TM_sf"/>
</dbReference>
<reference evidence="10 11" key="1">
    <citation type="journal article" date="2015" name="Genome Announc.">
        <title>Expanding the biotechnology potential of lactobacilli through comparative genomics of 213 strains and associated genera.</title>
        <authorList>
            <person name="Sun Z."/>
            <person name="Harris H.M."/>
            <person name="McCann A."/>
            <person name="Guo C."/>
            <person name="Argimon S."/>
            <person name="Zhang W."/>
            <person name="Yang X."/>
            <person name="Jeffery I.B."/>
            <person name="Cooney J.C."/>
            <person name="Kagawa T.F."/>
            <person name="Liu W."/>
            <person name="Song Y."/>
            <person name="Salvetti E."/>
            <person name="Wrobel A."/>
            <person name="Rasinkangas P."/>
            <person name="Parkhill J."/>
            <person name="Rea M.C."/>
            <person name="O'Sullivan O."/>
            <person name="Ritari J."/>
            <person name="Douillard F.P."/>
            <person name="Paul Ross R."/>
            <person name="Yang R."/>
            <person name="Briner A.E."/>
            <person name="Felis G.E."/>
            <person name="de Vos W.M."/>
            <person name="Barrangou R."/>
            <person name="Klaenhammer T.R."/>
            <person name="Caufield P.W."/>
            <person name="Cui Y."/>
            <person name="Zhang H."/>
            <person name="O'Toole P.W."/>
        </authorList>
    </citation>
    <scope>NUCLEOTIDE SEQUENCE [LARGE SCALE GENOMIC DNA]</scope>
    <source>
        <strain evidence="10 11">DSM 20014</strain>
    </source>
</reference>
<evidence type="ECO:0000256" key="6">
    <source>
        <dbReference type="ARBA" id="ARBA00023136"/>
    </source>
</evidence>
<dbReference type="InterPro" id="IPR003439">
    <property type="entry name" value="ABC_transporter-like_ATP-bd"/>
</dbReference>
<organism evidence="10 11">
    <name type="scientific">Weissella minor</name>
    <dbReference type="NCBI Taxonomy" id="1620"/>
    <lineage>
        <taxon>Bacteria</taxon>
        <taxon>Bacillati</taxon>
        <taxon>Bacillota</taxon>
        <taxon>Bacilli</taxon>
        <taxon>Lactobacillales</taxon>
        <taxon>Lactobacillaceae</taxon>
        <taxon>Weissella</taxon>
    </lineage>
</organism>
<sequence length="476" mass="54394">MLVEVLFYYLEWQFENKLIRKVTYDLKNSVSNNILNRDKKIPESTVNNATQIINNSINSLEVPYYLSWFSSIYLVLRVLFVTTAIFYISYIAGFVIIGLMIIPLIATRLFQKNISDKKKRYLDKIGTNLSMFENIIQNFQYIQIFHISDFLRGQFQKSLAEERDLGIKSQKYQLTLNAIYSLISYTSSFMAIFIAALLIVNKSITIGMAITLLGLIDQLSLPVLNLSRNINAINSTKSIRQEIQQTIENNHPDKTKYTFNQTIMAHDLAINLDKKTLNYPDVEITNQHSYLIKGKSGIGKSIFLKTLLGLTEHGHGNVYFDHEKIDLSGNADVFDDIVYISASNTLFNLSVMENILFDQHPTSEQRVLMEKLLPQDILNARDSASLSSGEVRRVLLLRGLLSGKKTLIFDEPTANLDQTTSQHFWKLLFDWQQQSHGTIIVVSHTIDAKTESKFDTILNFNDLVITDTHSTHTHTA</sequence>
<dbReference type="SUPFAM" id="SSF52540">
    <property type="entry name" value="P-loop containing nucleoside triphosphate hydrolases"/>
    <property type="match status" value="1"/>
</dbReference>
<dbReference type="InterPro" id="IPR011527">
    <property type="entry name" value="ABC1_TM_dom"/>
</dbReference>
<evidence type="ECO:0000259" key="8">
    <source>
        <dbReference type="PROSITE" id="PS50893"/>
    </source>
</evidence>
<dbReference type="PROSITE" id="PS50893">
    <property type="entry name" value="ABC_TRANSPORTER_2"/>
    <property type="match status" value="1"/>
</dbReference>
<evidence type="ECO:0000256" key="3">
    <source>
        <dbReference type="ARBA" id="ARBA00022741"/>
    </source>
</evidence>
<dbReference type="Pfam" id="PF00664">
    <property type="entry name" value="ABC_membrane"/>
    <property type="match status" value="1"/>
</dbReference>
<dbReference type="SUPFAM" id="SSF90123">
    <property type="entry name" value="ABC transporter transmembrane region"/>
    <property type="match status" value="1"/>
</dbReference>
<comment type="subcellular location">
    <subcellularLocation>
        <location evidence="1">Cell membrane</location>
        <topology evidence="1">Multi-pass membrane protein</topology>
    </subcellularLocation>
</comment>
<dbReference type="SMART" id="SM00382">
    <property type="entry name" value="AAA"/>
    <property type="match status" value="1"/>
</dbReference>
<protein>
    <submittedName>
        <fullName evidence="10">Uncharacterized protein</fullName>
    </submittedName>
</protein>
<feature type="domain" description="ABC transporter" evidence="8">
    <location>
        <begin position="257"/>
        <end position="476"/>
    </location>
</feature>
<dbReference type="InterPro" id="IPR003593">
    <property type="entry name" value="AAA+_ATPase"/>
</dbReference>
<dbReference type="InterPro" id="IPR039421">
    <property type="entry name" value="Type_1_exporter"/>
</dbReference>
<dbReference type="STRING" id="1620.IV67_GL001678"/>
<comment type="caution">
    <text evidence="10">The sequence shown here is derived from an EMBL/GenBank/DDBJ whole genome shotgun (WGS) entry which is preliminary data.</text>
</comment>
<keyword evidence="11" id="KW-1185">Reference proteome</keyword>
<proteinExistence type="predicted"/>
<dbReference type="Proteomes" id="UP000051673">
    <property type="component" value="Unassembled WGS sequence"/>
</dbReference>
<name>A0A0R2JJ61_9LACO</name>
<dbReference type="InterPro" id="IPR027417">
    <property type="entry name" value="P-loop_NTPase"/>
</dbReference>
<evidence type="ECO:0000256" key="7">
    <source>
        <dbReference type="SAM" id="Phobius"/>
    </source>
</evidence>
<evidence type="ECO:0000256" key="5">
    <source>
        <dbReference type="ARBA" id="ARBA00022989"/>
    </source>
</evidence>
<dbReference type="EMBL" id="JQCD01000021">
    <property type="protein sequence ID" value="KRN77321.1"/>
    <property type="molecule type" value="Genomic_DNA"/>
</dbReference>
<keyword evidence="5 7" id="KW-1133">Transmembrane helix</keyword>
<dbReference type="Pfam" id="PF00005">
    <property type="entry name" value="ABC_tran"/>
    <property type="match status" value="1"/>
</dbReference>
<dbReference type="PANTHER" id="PTHR24221">
    <property type="entry name" value="ATP-BINDING CASSETTE SUB-FAMILY B"/>
    <property type="match status" value="1"/>
</dbReference>
<evidence type="ECO:0000256" key="4">
    <source>
        <dbReference type="ARBA" id="ARBA00022840"/>
    </source>
</evidence>
<evidence type="ECO:0000313" key="11">
    <source>
        <dbReference type="Proteomes" id="UP000051673"/>
    </source>
</evidence>
<keyword evidence="6 7" id="KW-0472">Membrane</keyword>
<dbReference type="GO" id="GO:0005524">
    <property type="term" value="F:ATP binding"/>
    <property type="evidence" value="ECO:0007669"/>
    <property type="project" value="UniProtKB-KW"/>
</dbReference>
<dbReference type="AlphaFoldDB" id="A0A0R2JJ61"/>
<dbReference type="PROSITE" id="PS50929">
    <property type="entry name" value="ABC_TM1F"/>
    <property type="match status" value="1"/>
</dbReference>
<gene>
    <name evidence="10" type="ORF">IV67_GL001678</name>
</gene>
<dbReference type="GO" id="GO:0016887">
    <property type="term" value="F:ATP hydrolysis activity"/>
    <property type="evidence" value="ECO:0007669"/>
    <property type="project" value="InterPro"/>
</dbReference>
<dbReference type="GO" id="GO:0140359">
    <property type="term" value="F:ABC-type transporter activity"/>
    <property type="evidence" value="ECO:0007669"/>
    <property type="project" value="InterPro"/>
</dbReference>
<dbReference type="GO" id="GO:0034040">
    <property type="term" value="F:ATPase-coupled lipid transmembrane transporter activity"/>
    <property type="evidence" value="ECO:0007669"/>
    <property type="project" value="TreeGrafter"/>
</dbReference>
<feature type="transmembrane region" description="Helical" evidence="7">
    <location>
        <begin position="62"/>
        <end position="81"/>
    </location>
</feature>
<feature type="transmembrane region" description="Helical" evidence="7">
    <location>
        <begin position="87"/>
        <end position="110"/>
    </location>
</feature>
<dbReference type="Gene3D" id="3.40.50.300">
    <property type="entry name" value="P-loop containing nucleotide triphosphate hydrolases"/>
    <property type="match status" value="1"/>
</dbReference>
<dbReference type="PATRIC" id="fig|1620.3.peg.1715"/>
<evidence type="ECO:0000256" key="1">
    <source>
        <dbReference type="ARBA" id="ARBA00004651"/>
    </source>
</evidence>
<keyword evidence="2 7" id="KW-0812">Transmembrane</keyword>
<evidence type="ECO:0000259" key="9">
    <source>
        <dbReference type="PROSITE" id="PS50929"/>
    </source>
</evidence>
<evidence type="ECO:0000256" key="2">
    <source>
        <dbReference type="ARBA" id="ARBA00022692"/>
    </source>
</evidence>
<accession>A0A0R2JJ61</accession>
<feature type="transmembrane region" description="Helical" evidence="7">
    <location>
        <begin position="178"/>
        <end position="200"/>
    </location>
</feature>